<feature type="region of interest" description="Disordered" evidence="2">
    <location>
        <begin position="806"/>
        <end position="877"/>
    </location>
</feature>
<keyword evidence="1" id="KW-0175">Coiled coil</keyword>
<feature type="compositionally biased region" description="Low complexity" evidence="2">
    <location>
        <begin position="123"/>
        <end position="134"/>
    </location>
</feature>
<feature type="region of interest" description="Disordered" evidence="2">
    <location>
        <begin position="633"/>
        <end position="658"/>
    </location>
</feature>
<evidence type="ECO:0000256" key="2">
    <source>
        <dbReference type="SAM" id="MobiDB-lite"/>
    </source>
</evidence>
<feature type="region of interest" description="Disordered" evidence="2">
    <location>
        <begin position="1486"/>
        <end position="1505"/>
    </location>
</feature>
<dbReference type="EMBL" id="JAVHNQ010000003">
    <property type="protein sequence ID" value="KAK6353650.1"/>
    <property type="molecule type" value="Genomic_DNA"/>
</dbReference>
<feature type="region of interest" description="Disordered" evidence="2">
    <location>
        <begin position="430"/>
        <end position="501"/>
    </location>
</feature>
<accession>A0AAV9V3K9</accession>
<evidence type="ECO:0000313" key="4">
    <source>
        <dbReference type="Proteomes" id="UP001375240"/>
    </source>
</evidence>
<feature type="compositionally biased region" description="Gly residues" evidence="2">
    <location>
        <begin position="899"/>
        <end position="912"/>
    </location>
</feature>
<feature type="region of interest" description="Disordered" evidence="2">
    <location>
        <begin position="1"/>
        <end position="75"/>
    </location>
</feature>
<keyword evidence="4" id="KW-1185">Reference proteome</keyword>
<comment type="caution">
    <text evidence="3">The sequence shown here is derived from an EMBL/GenBank/DDBJ whole genome shotgun (WGS) entry which is preliminary data.</text>
</comment>
<proteinExistence type="predicted"/>
<feature type="compositionally biased region" description="Basic and acidic residues" evidence="2">
    <location>
        <begin position="756"/>
        <end position="766"/>
    </location>
</feature>
<feature type="compositionally biased region" description="Low complexity" evidence="2">
    <location>
        <begin position="1486"/>
        <end position="1501"/>
    </location>
</feature>
<organism evidence="3 4">
    <name type="scientific">Orbilia brochopaga</name>
    <dbReference type="NCBI Taxonomy" id="3140254"/>
    <lineage>
        <taxon>Eukaryota</taxon>
        <taxon>Fungi</taxon>
        <taxon>Dikarya</taxon>
        <taxon>Ascomycota</taxon>
        <taxon>Pezizomycotina</taxon>
        <taxon>Orbiliomycetes</taxon>
        <taxon>Orbiliales</taxon>
        <taxon>Orbiliaceae</taxon>
        <taxon>Orbilia</taxon>
    </lineage>
</organism>
<feature type="compositionally biased region" description="Basic and acidic residues" evidence="2">
    <location>
        <begin position="101"/>
        <end position="111"/>
    </location>
</feature>
<protein>
    <submittedName>
        <fullName evidence="3">Uncharacterized protein</fullName>
    </submittedName>
</protein>
<feature type="compositionally biased region" description="Low complexity" evidence="2">
    <location>
        <begin position="836"/>
        <end position="845"/>
    </location>
</feature>
<feature type="region of interest" description="Disordered" evidence="2">
    <location>
        <begin position="296"/>
        <end position="315"/>
    </location>
</feature>
<feature type="compositionally biased region" description="Polar residues" evidence="2">
    <location>
        <begin position="706"/>
        <end position="715"/>
    </location>
</feature>
<feature type="region of interest" description="Disordered" evidence="2">
    <location>
        <begin position="1456"/>
        <end position="1480"/>
    </location>
</feature>
<feature type="compositionally biased region" description="Basic and acidic residues" evidence="2">
    <location>
        <begin position="487"/>
        <end position="497"/>
    </location>
</feature>
<feature type="region of interest" description="Disordered" evidence="2">
    <location>
        <begin position="702"/>
        <end position="792"/>
    </location>
</feature>
<feature type="coiled-coil region" evidence="1">
    <location>
        <begin position="532"/>
        <end position="562"/>
    </location>
</feature>
<reference evidence="3 4" key="1">
    <citation type="submission" date="2019-10" db="EMBL/GenBank/DDBJ databases">
        <authorList>
            <person name="Palmer J.M."/>
        </authorList>
    </citation>
    <scope>NUCLEOTIDE SEQUENCE [LARGE SCALE GENOMIC DNA]</scope>
    <source>
        <strain evidence="3 4">TWF696</strain>
    </source>
</reference>
<evidence type="ECO:0000313" key="3">
    <source>
        <dbReference type="EMBL" id="KAK6353650.1"/>
    </source>
</evidence>
<dbReference type="Proteomes" id="UP001375240">
    <property type="component" value="Unassembled WGS sequence"/>
</dbReference>
<feature type="region of interest" description="Disordered" evidence="2">
    <location>
        <begin position="1080"/>
        <end position="1111"/>
    </location>
</feature>
<feature type="compositionally biased region" description="Basic and acidic residues" evidence="2">
    <location>
        <begin position="12"/>
        <end position="33"/>
    </location>
</feature>
<feature type="region of interest" description="Disordered" evidence="2">
    <location>
        <begin position="87"/>
        <end position="217"/>
    </location>
</feature>
<feature type="compositionally biased region" description="Basic residues" evidence="2">
    <location>
        <begin position="778"/>
        <end position="787"/>
    </location>
</feature>
<name>A0AAV9V3K9_9PEZI</name>
<feature type="compositionally biased region" description="Basic residues" evidence="2">
    <location>
        <begin position="476"/>
        <end position="486"/>
    </location>
</feature>
<evidence type="ECO:0000256" key="1">
    <source>
        <dbReference type="SAM" id="Coils"/>
    </source>
</evidence>
<feature type="region of interest" description="Disordered" evidence="2">
    <location>
        <begin position="892"/>
        <end position="913"/>
    </location>
</feature>
<feature type="compositionally biased region" description="Polar residues" evidence="2">
    <location>
        <begin position="440"/>
        <end position="455"/>
    </location>
</feature>
<sequence length="1602" mass="170662">MKKTTTIQFSDAGRKAKQEKENTATTDPTDKPGKKYPRSRVWWKLFDTKPSASPASSTGSGGTDHDNQRPKIGSAIREVNGKFCLVDLHGPPALDIPPPLKIDRATRESRAANRHPFKGLDTRSGSSGYQQRSSAENGNLKAPQPAPSGTSSVYSIEQPAQVPVTQKHTGLRPFGILTGPDKAPDSDKYQGAYPDGDSRAGSAPQKGADSIGPSTASNNVSQMVEHTRLNTHDYVDCVTDVLPDPEVIKPAGSHEGGLLNRRVPTYGSCERLDGVNDVVEEWLDVTTGQGLPWAATPSSTNITNAPAKSAKLSTHPTGISPLGNDSDDDNLSIASFEVSNNAGNTTFSVIQLSDDNLILPQTDVAVDSPTISTFSQRIASGTLFPQFGSDGGDSNSDWHQYVSTMETPNGQNGRVGSWYSEETLWDVNSPPASFDKTSDPKLSSGSGTVHSSLNDVSEILREGSPVTAGSRATSRSQRRGRSRERHRSFDHPADDNRMSNPSCDAATQELIDKLSNDVKVARTKSSSFQTLLQRTSQRYVDAQNENMELKRQMSDLREHQQLLHQTLVSTTEEPPAPEDDKPKSWRFKLLTEENSRLGTQIKNLTVELAGREAEINILLEELNRARVYQQPATPVALNGGGNDSRAARKRSSRRTSGANIASGWRWLRNLLLTMAYTTKMTEQERMMLLKAEAEASGLKMSPVWDFSSSNDTGSSPRKRQTSPEAAEKCMLGSRFAPKPEAQPPQGNPQGKPSKKAQPDHDKREEQNIQSGGQEVLNKRQRQRRNRQARLAAEAAAAAQSVTTNIAAKAKKKDTPAPAKAKAAVNTSNQPKTGPQAATTKATKATGVGNFGGFTRPPPTEPRSMRPGGGLGTANPNAHSAVGFGGSFGGGFGAQNAGPQHGGPGTFAFGGGLTQSTATTGNTGFGGGFGTTAKAVPPAFSNNQTAPPPAFGDKPVAQIGLGASSFNPFADNKKASGIPRQSGVSFSIGPNNPAFNIGSTFALPPKQTGGLKDSIHSFNNHGGFGNSAVPAFGQTTALGAPPQVGQFGAGFGSSANKPFDSQGFGRFSTYTSGGFGNQTASGSGISQGIKAANNQESAGSQPTSKFSFQNSSGGFGNASTPAFGNSQNTVFTANDAGIFGAPQTGGLGMQTPIELTPPIQTPFGSPPVVFNPFLPNTEKDDSDTELLIDLETTTAEPMPPPLLFSIGGRSFTADINKILNGPQRNILDSDPPTPIQKPIVGSATSLAGPGHDYTIKNLENAVREALGRRNYSSSDSSGDSPGFMIRNLMTEEGFQKAWESTVGTEKERLQQMFRILVESDFRRQKAYVRGQIDETDVYIANMDPRERVAIERERLARRRKDNQEKQDRKKLINAEEEYKDNLRRKLQREVGFVGREADLAKPKQTGLQSIHAPSAAAMPIRKTAPEPLQPQKITSALAGHNLGPVKGFGTGFQASTSSGFGPAPATPAAKEQPSALAASRWATAAPKPAVVSKPAPKAGAPSQLAPMSDVETQYLQLRSRALRLGHLADAQITSHNDIAGQGKHSAQCDPSFCAIMEAVVELEMERTRITTEADSLQKMYAIGGSGIMGLGRLNLNGENEGGL</sequence>
<gene>
    <name evidence="3" type="ORF">TWF696_005612</name>
</gene>